<proteinExistence type="inferred from homology"/>
<dbReference type="VEuPathDB" id="FungiDB:ASPZODRAFT_135797"/>
<dbReference type="RefSeq" id="XP_022578285.1">
    <property type="nucleotide sequence ID" value="XM_022723904.1"/>
</dbReference>
<sequence>MAISEKLNRRIRAVPEEDAEVYSENSASEDQGDGFTDSGSDDGSDDIEMGDDYVSEEAGEESEEESEEEEGDDIQASLSNISFGALAKAQASMGSKKKRKENEKAEEETGATASPLDEIRARLRDAREQKAAHDKNSSNNNNNKRREKPPSRSSKHAPMVLSSKYAVSRKRNAVELPAVAKSRDPRFDPAVLAHGGGGRRKQNDSEQANNAYAFLDDYRAAELKELKEKMARTKNATEKENLKREVRSAMDRMRTLQNRRREREVLASHRQKEKQLLREGKKSTPYFLKKSDLKKQVLVKKYEEMGSKERAKALERRRKKTASKERKEMPMARRTESGV</sequence>
<evidence type="ECO:0000256" key="7">
    <source>
        <dbReference type="ARBA" id="ARBA00023054"/>
    </source>
</evidence>
<dbReference type="GO" id="GO:0000462">
    <property type="term" value="P:maturation of SSU-rRNA from tricistronic rRNA transcript (SSU-rRNA, 5.8S rRNA, LSU-rRNA)"/>
    <property type="evidence" value="ECO:0007669"/>
    <property type="project" value="TreeGrafter"/>
</dbReference>
<keyword evidence="7" id="KW-0175">Coiled coil</keyword>
<feature type="compositionally biased region" description="Acidic residues" evidence="12">
    <location>
        <begin position="39"/>
        <end position="73"/>
    </location>
</feature>
<dbReference type="Proteomes" id="UP000184188">
    <property type="component" value="Unassembled WGS sequence"/>
</dbReference>
<feature type="compositionally biased region" description="Basic and acidic residues" evidence="12">
    <location>
        <begin position="322"/>
        <end position="339"/>
    </location>
</feature>
<feature type="compositionally biased region" description="Basic and acidic residues" evidence="12">
    <location>
        <begin position="230"/>
        <end position="267"/>
    </location>
</feature>
<feature type="compositionally biased region" description="Basic and acidic residues" evidence="12">
    <location>
        <begin position="273"/>
        <end position="282"/>
    </location>
</feature>
<evidence type="ECO:0000256" key="3">
    <source>
        <dbReference type="ARBA" id="ARBA00011167"/>
    </source>
</evidence>
<evidence type="ECO:0000256" key="4">
    <source>
        <dbReference type="ARBA" id="ARBA00016695"/>
    </source>
</evidence>
<feature type="region of interest" description="Disordered" evidence="12">
    <location>
        <begin position="304"/>
        <end position="339"/>
    </location>
</feature>
<evidence type="ECO:0000313" key="13">
    <source>
        <dbReference type="EMBL" id="OJJ43775.1"/>
    </source>
</evidence>
<dbReference type="OrthoDB" id="448446at2759"/>
<comment type="similarity">
    <text evidence="2 11">Belongs to the RRP36 family.</text>
</comment>
<dbReference type="AlphaFoldDB" id="A0A1L9S9E1"/>
<evidence type="ECO:0000256" key="10">
    <source>
        <dbReference type="ARBA" id="ARBA00025053"/>
    </source>
</evidence>
<evidence type="ECO:0000256" key="11">
    <source>
        <dbReference type="RuleBase" id="RU368027"/>
    </source>
</evidence>
<dbReference type="GO" id="GO:0030686">
    <property type="term" value="C:90S preribosome"/>
    <property type="evidence" value="ECO:0007669"/>
    <property type="project" value="TreeGrafter"/>
</dbReference>
<reference evidence="14" key="1">
    <citation type="journal article" date="2017" name="Genome Biol.">
        <title>Comparative genomics reveals high biological diversity and specific adaptations in the industrially and medically important fungal genus Aspergillus.</title>
        <authorList>
            <person name="de Vries R.P."/>
            <person name="Riley R."/>
            <person name="Wiebenga A."/>
            <person name="Aguilar-Osorio G."/>
            <person name="Amillis S."/>
            <person name="Uchima C.A."/>
            <person name="Anderluh G."/>
            <person name="Asadollahi M."/>
            <person name="Askin M."/>
            <person name="Barry K."/>
            <person name="Battaglia E."/>
            <person name="Bayram O."/>
            <person name="Benocci T."/>
            <person name="Braus-Stromeyer S.A."/>
            <person name="Caldana C."/>
            <person name="Canovas D."/>
            <person name="Cerqueira G.C."/>
            <person name="Chen F."/>
            <person name="Chen W."/>
            <person name="Choi C."/>
            <person name="Clum A."/>
            <person name="Dos Santos R.A."/>
            <person name="Damasio A.R."/>
            <person name="Diallinas G."/>
            <person name="Emri T."/>
            <person name="Fekete E."/>
            <person name="Flipphi M."/>
            <person name="Freyberg S."/>
            <person name="Gallo A."/>
            <person name="Gournas C."/>
            <person name="Habgood R."/>
            <person name="Hainaut M."/>
            <person name="Harispe M.L."/>
            <person name="Henrissat B."/>
            <person name="Hilden K.S."/>
            <person name="Hope R."/>
            <person name="Hossain A."/>
            <person name="Karabika E."/>
            <person name="Karaffa L."/>
            <person name="Karanyi Z."/>
            <person name="Krasevec N."/>
            <person name="Kuo A."/>
            <person name="Kusch H."/>
            <person name="LaButti K."/>
            <person name="Lagendijk E.L."/>
            <person name="Lapidus A."/>
            <person name="Levasseur A."/>
            <person name="Lindquist E."/>
            <person name="Lipzen A."/>
            <person name="Logrieco A.F."/>
            <person name="MacCabe A."/>
            <person name="Maekelae M.R."/>
            <person name="Malavazi I."/>
            <person name="Melin P."/>
            <person name="Meyer V."/>
            <person name="Mielnichuk N."/>
            <person name="Miskei M."/>
            <person name="Molnar A.P."/>
            <person name="Mule G."/>
            <person name="Ngan C.Y."/>
            <person name="Orejas M."/>
            <person name="Orosz E."/>
            <person name="Ouedraogo J.P."/>
            <person name="Overkamp K.M."/>
            <person name="Park H.-S."/>
            <person name="Perrone G."/>
            <person name="Piumi F."/>
            <person name="Punt P.J."/>
            <person name="Ram A.F."/>
            <person name="Ramon A."/>
            <person name="Rauscher S."/>
            <person name="Record E."/>
            <person name="Riano-Pachon D.M."/>
            <person name="Robert V."/>
            <person name="Roehrig J."/>
            <person name="Ruller R."/>
            <person name="Salamov A."/>
            <person name="Salih N.S."/>
            <person name="Samson R.A."/>
            <person name="Sandor E."/>
            <person name="Sanguinetti M."/>
            <person name="Schuetze T."/>
            <person name="Sepcic K."/>
            <person name="Shelest E."/>
            <person name="Sherlock G."/>
            <person name="Sophianopoulou V."/>
            <person name="Squina F.M."/>
            <person name="Sun H."/>
            <person name="Susca A."/>
            <person name="Todd R.B."/>
            <person name="Tsang A."/>
            <person name="Unkles S.E."/>
            <person name="van de Wiele N."/>
            <person name="van Rossen-Uffink D."/>
            <person name="Oliveira J.V."/>
            <person name="Vesth T.C."/>
            <person name="Visser J."/>
            <person name="Yu J.-H."/>
            <person name="Zhou M."/>
            <person name="Andersen M.R."/>
            <person name="Archer D.B."/>
            <person name="Baker S.E."/>
            <person name="Benoit I."/>
            <person name="Brakhage A.A."/>
            <person name="Braus G.H."/>
            <person name="Fischer R."/>
            <person name="Frisvad J.C."/>
            <person name="Goldman G.H."/>
            <person name="Houbraken J."/>
            <person name="Oakley B."/>
            <person name="Pocsi I."/>
            <person name="Scazzocchio C."/>
            <person name="Seiboth B."/>
            <person name="vanKuyk P.A."/>
            <person name="Wortman J."/>
            <person name="Dyer P.S."/>
            <person name="Grigoriev I.V."/>
        </authorList>
    </citation>
    <scope>NUCLEOTIDE SEQUENCE [LARGE SCALE GENOMIC DNA]</scope>
    <source>
        <strain evidence="14">CBS 506.65</strain>
    </source>
</reference>
<keyword evidence="6 11" id="KW-0698">rRNA processing</keyword>
<protein>
    <recommendedName>
        <fullName evidence="4 11">rRNA biogenesis protein RRP36</fullName>
    </recommendedName>
</protein>
<name>A0A1L9S9E1_9EURO</name>
<feature type="compositionally biased region" description="Basic and acidic residues" evidence="12">
    <location>
        <begin position="304"/>
        <end position="314"/>
    </location>
</feature>
<accession>A0A1L9S9E1</accession>
<evidence type="ECO:0000256" key="12">
    <source>
        <dbReference type="SAM" id="MobiDB-lite"/>
    </source>
</evidence>
<comment type="function">
    <text evidence="10 11">Component of the 90S pre-ribosome involved in the maturation of rRNAs. Required for early cleavages of the pre-RNAs in the 40S ribosomal subunit maturation pathway.</text>
</comment>
<comment type="subunit">
    <text evidence="3 11">Associates with 90S and pre-40S pre-ribosomal particles.</text>
</comment>
<evidence type="ECO:0000256" key="6">
    <source>
        <dbReference type="ARBA" id="ARBA00022552"/>
    </source>
</evidence>
<keyword evidence="14" id="KW-1185">Reference proteome</keyword>
<evidence type="ECO:0000313" key="14">
    <source>
        <dbReference type="Proteomes" id="UP000184188"/>
    </source>
</evidence>
<dbReference type="InterPro" id="IPR009292">
    <property type="entry name" value="RRP36"/>
</dbReference>
<dbReference type="STRING" id="1073090.A0A1L9S9E1"/>
<dbReference type="GO" id="GO:0005730">
    <property type="term" value="C:nucleolus"/>
    <property type="evidence" value="ECO:0007669"/>
    <property type="project" value="UniProtKB-SubCell"/>
</dbReference>
<evidence type="ECO:0000256" key="9">
    <source>
        <dbReference type="ARBA" id="ARBA00023274"/>
    </source>
</evidence>
<dbReference type="Pfam" id="PF06102">
    <property type="entry name" value="RRP36"/>
    <property type="match status" value="1"/>
</dbReference>
<feature type="compositionally biased region" description="Basic and acidic residues" evidence="12">
    <location>
        <begin position="117"/>
        <end position="136"/>
    </location>
</feature>
<evidence type="ECO:0000256" key="5">
    <source>
        <dbReference type="ARBA" id="ARBA00022517"/>
    </source>
</evidence>
<keyword evidence="8 11" id="KW-0539">Nucleus</keyword>
<evidence type="ECO:0000256" key="1">
    <source>
        <dbReference type="ARBA" id="ARBA00004604"/>
    </source>
</evidence>
<dbReference type="GeneID" id="34610369"/>
<dbReference type="EMBL" id="KV878350">
    <property type="protein sequence ID" value="OJJ43775.1"/>
    <property type="molecule type" value="Genomic_DNA"/>
</dbReference>
<feature type="region of interest" description="Disordered" evidence="12">
    <location>
        <begin position="1"/>
        <end position="208"/>
    </location>
</feature>
<organism evidence="13 14">
    <name type="scientific">Penicilliopsis zonata CBS 506.65</name>
    <dbReference type="NCBI Taxonomy" id="1073090"/>
    <lineage>
        <taxon>Eukaryota</taxon>
        <taxon>Fungi</taxon>
        <taxon>Dikarya</taxon>
        <taxon>Ascomycota</taxon>
        <taxon>Pezizomycotina</taxon>
        <taxon>Eurotiomycetes</taxon>
        <taxon>Eurotiomycetidae</taxon>
        <taxon>Eurotiales</taxon>
        <taxon>Aspergillaceae</taxon>
        <taxon>Penicilliopsis</taxon>
    </lineage>
</organism>
<gene>
    <name evidence="13" type="ORF">ASPZODRAFT_135797</name>
</gene>
<keyword evidence="5 11" id="KW-0690">Ribosome biogenesis</keyword>
<comment type="subcellular location">
    <subcellularLocation>
        <location evidence="1 11">Nucleus</location>
        <location evidence="1 11">Nucleolus</location>
    </subcellularLocation>
</comment>
<feature type="region of interest" description="Disordered" evidence="12">
    <location>
        <begin position="230"/>
        <end position="282"/>
    </location>
</feature>
<keyword evidence="9 11" id="KW-0687">Ribonucleoprotein</keyword>
<dbReference type="PANTHER" id="PTHR21738">
    <property type="entry name" value="RIBOSOMAL RNA PROCESSING PROTEIN 36 HOMOLOG"/>
    <property type="match status" value="1"/>
</dbReference>
<dbReference type="PANTHER" id="PTHR21738:SF0">
    <property type="entry name" value="RIBOSOMAL RNA PROCESSING PROTEIN 36 HOMOLOG"/>
    <property type="match status" value="1"/>
</dbReference>
<evidence type="ECO:0000256" key="8">
    <source>
        <dbReference type="ARBA" id="ARBA00023242"/>
    </source>
</evidence>
<evidence type="ECO:0000256" key="2">
    <source>
        <dbReference type="ARBA" id="ARBA00009418"/>
    </source>
</evidence>